<organism evidence="2 3">
    <name type="scientific">Kitasatospora purpeofusca</name>
    <dbReference type="NCBI Taxonomy" id="67352"/>
    <lineage>
        <taxon>Bacteria</taxon>
        <taxon>Bacillati</taxon>
        <taxon>Actinomycetota</taxon>
        <taxon>Actinomycetes</taxon>
        <taxon>Kitasatosporales</taxon>
        <taxon>Streptomycetaceae</taxon>
        <taxon>Kitasatospora</taxon>
    </lineage>
</organism>
<dbReference type="PROSITE" id="PS51318">
    <property type="entry name" value="TAT"/>
    <property type="match status" value="1"/>
</dbReference>
<dbReference type="RefSeq" id="WP_328958573.1">
    <property type="nucleotide sequence ID" value="NZ_CP108110.1"/>
</dbReference>
<accession>A0ABZ1UD86</accession>
<feature type="signal peptide" evidence="1">
    <location>
        <begin position="1"/>
        <end position="33"/>
    </location>
</feature>
<name>A0ABZ1UD86_9ACTN</name>
<dbReference type="InterPro" id="IPR006311">
    <property type="entry name" value="TAT_signal"/>
</dbReference>
<gene>
    <name evidence="2" type="ORF">OHA16_36550</name>
</gene>
<keyword evidence="1" id="KW-0732">Signal</keyword>
<evidence type="ECO:0000313" key="3">
    <source>
        <dbReference type="Proteomes" id="UP001432222"/>
    </source>
</evidence>
<dbReference type="EMBL" id="CP108110">
    <property type="protein sequence ID" value="WUQ88019.1"/>
    <property type="molecule type" value="Genomic_DNA"/>
</dbReference>
<evidence type="ECO:0000313" key="2">
    <source>
        <dbReference type="EMBL" id="WUQ88019.1"/>
    </source>
</evidence>
<evidence type="ECO:0000256" key="1">
    <source>
        <dbReference type="SAM" id="SignalP"/>
    </source>
</evidence>
<reference evidence="2" key="1">
    <citation type="submission" date="2022-10" db="EMBL/GenBank/DDBJ databases">
        <title>The complete genomes of actinobacterial strains from the NBC collection.</title>
        <authorList>
            <person name="Joergensen T.S."/>
            <person name="Alvarez Arevalo M."/>
            <person name="Sterndorff E.B."/>
            <person name="Faurdal D."/>
            <person name="Vuksanovic O."/>
            <person name="Mourched A.-S."/>
            <person name="Charusanti P."/>
            <person name="Shaw S."/>
            <person name="Blin K."/>
            <person name="Weber T."/>
        </authorList>
    </citation>
    <scope>NUCLEOTIDE SEQUENCE</scope>
    <source>
        <strain evidence="2">NBC_00222</strain>
    </source>
</reference>
<proteinExistence type="predicted"/>
<feature type="chain" id="PRO_5047550318" description="Spore coat protein U domain-containing protein" evidence="1">
    <location>
        <begin position="34"/>
        <end position="173"/>
    </location>
</feature>
<sequence length="173" mass="17574">MSNDTRPFIRRAALGACAAALTALVVPSTTAHAATARPAVTLAKPGSGATVLTLTVPATREGAAPLTIDCTVTPSTPFRYYGGPYGGGEEGLASVSCSAPVYKIQLDVALYYNGSQVTYNSNTVFNALSASADTEYPLKQGSYQTGARATITTVLGGSSVTSPIYGSASVTLP</sequence>
<keyword evidence="3" id="KW-1185">Reference proteome</keyword>
<dbReference type="Proteomes" id="UP001432222">
    <property type="component" value="Chromosome"/>
</dbReference>
<evidence type="ECO:0008006" key="4">
    <source>
        <dbReference type="Google" id="ProtNLM"/>
    </source>
</evidence>
<protein>
    <recommendedName>
        <fullName evidence="4">Spore coat protein U domain-containing protein</fullName>
    </recommendedName>
</protein>